<sequence>TVNGVWGSWSEWSTCSVTCGGGTQLHMRVCNNPKPENGGLPCAGAMVEQQSCNMQPCGGKQP</sequence>
<dbReference type="STRING" id="45351.A7T553"/>
<dbReference type="SMART" id="SM00209">
    <property type="entry name" value="TSP1"/>
    <property type="match status" value="1"/>
</dbReference>
<evidence type="ECO:0000256" key="4">
    <source>
        <dbReference type="ARBA" id="ARBA00022989"/>
    </source>
</evidence>
<dbReference type="PANTHER" id="PTHR16311">
    <property type="entry name" value="THROMBOSPONDIN TYPE I DOMAIN-CONTAINING 1"/>
    <property type="match status" value="1"/>
</dbReference>
<dbReference type="PhylomeDB" id="A7T553"/>
<keyword evidence="2" id="KW-0812">Transmembrane</keyword>
<protein>
    <submittedName>
        <fullName evidence="7">Uncharacterized protein</fullName>
    </submittedName>
</protein>
<evidence type="ECO:0000256" key="6">
    <source>
        <dbReference type="ARBA" id="ARBA00023157"/>
    </source>
</evidence>
<dbReference type="AlphaFoldDB" id="A7T553"/>
<dbReference type="InterPro" id="IPR038877">
    <property type="entry name" value="THSD1"/>
</dbReference>
<evidence type="ECO:0000256" key="5">
    <source>
        <dbReference type="ARBA" id="ARBA00023136"/>
    </source>
</evidence>
<evidence type="ECO:0000256" key="2">
    <source>
        <dbReference type="ARBA" id="ARBA00022692"/>
    </source>
</evidence>
<dbReference type="PROSITE" id="PS50092">
    <property type="entry name" value="TSP1"/>
    <property type="match status" value="1"/>
</dbReference>
<reference evidence="7 8" key="1">
    <citation type="journal article" date="2007" name="Science">
        <title>Sea anemone genome reveals ancestral eumetazoan gene repertoire and genomic organization.</title>
        <authorList>
            <person name="Putnam N.H."/>
            <person name="Srivastava M."/>
            <person name="Hellsten U."/>
            <person name="Dirks B."/>
            <person name="Chapman J."/>
            <person name="Salamov A."/>
            <person name="Terry A."/>
            <person name="Shapiro H."/>
            <person name="Lindquist E."/>
            <person name="Kapitonov V.V."/>
            <person name="Jurka J."/>
            <person name="Genikhovich G."/>
            <person name="Grigoriev I.V."/>
            <person name="Lucas S.M."/>
            <person name="Steele R.E."/>
            <person name="Finnerty J.R."/>
            <person name="Technau U."/>
            <person name="Martindale M.Q."/>
            <person name="Rokhsar D.S."/>
        </authorList>
    </citation>
    <scope>NUCLEOTIDE SEQUENCE [LARGE SCALE GENOMIC DNA]</scope>
    <source>
        <strain evidence="8">CH2 X CH6</strain>
    </source>
</reference>
<dbReference type="EMBL" id="DS471057">
    <property type="protein sequence ID" value="EDO28909.1"/>
    <property type="molecule type" value="Genomic_DNA"/>
</dbReference>
<dbReference type="SUPFAM" id="SSF82895">
    <property type="entry name" value="TSP-1 type 1 repeat"/>
    <property type="match status" value="1"/>
</dbReference>
<name>A7T553_NEMVE</name>
<dbReference type="InterPro" id="IPR036383">
    <property type="entry name" value="TSP1_rpt_sf"/>
</dbReference>
<accession>A7T553</accession>
<dbReference type="HOGENOM" id="CLU_047129_3_0_1"/>
<organism evidence="7 8">
    <name type="scientific">Nematostella vectensis</name>
    <name type="common">Starlet sea anemone</name>
    <dbReference type="NCBI Taxonomy" id="45351"/>
    <lineage>
        <taxon>Eukaryota</taxon>
        <taxon>Metazoa</taxon>
        <taxon>Cnidaria</taxon>
        <taxon>Anthozoa</taxon>
        <taxon>Hexacorallia</taxon>
        <taxon>Actiniaria</taxon>
        <taxon>Edwardsiidae</taxon>
        <taxon>Nematostella</taxon>
    </lineage>
</organism>
<comment type="subcellular location">
    <subcellularLocation>
        <location evidence="1">Membrane</location>
        <topology evidence="1">Single-pass membrane protein</topology>
    </subcellularLocation>
</comment>
<proteinExistence type="predicted"/>
<dbReference type="Pfam" id="PF00090">
    <property type="entry name" value="TSP_1"/>
    <property type="match status" value="1"/>
</dbReference>
<evidence type="ECO:0000256" key="3">
    <source>
        <dbReference type="ARBA" id="ARBA00022737"/>
    </source>
</evidence>
<dbReference type="FunFam" id="2.20.100.10:FF:000007">
    <property type="entry name" value="Thrombospondin 1"/>
    <property type="match status" value="1"/>
</dbReference>
<dbReference type="OMA" id="MVEQQSC"/>
<dbReference type="InterPro" id="IPR000884">
    <property type="entry name" value="TSP1_rpt"/>
</dbReference>
<feature type="non-terminal residue" evidence="7">
    <location>
        <position position="1"/>
    </location>
</feature>
<dbReference type="InParanoid" id="A7T553"/>
<dbReference type="PANTHER" id="PTHR16311:SF3">
    <property type="entry name" value="THROMBOSPONDIN TYPE-1 DOMAIN-CONTAINING PROTEIN 1"/>
    <property type="match status" value="1"/>
</dbReference>
<evidence type="ECO:0000256" key="1">
    <source>
        <dbReference type="ARBA" id="ARBA00004167"/>
    </source>
</evidence>
<keyword evidence="5" id="KW-0472">Membrane</keyword>
<keyword evidence="3" id="KW-0677">Repeat</keyword>
<keyword evidence="8" id="KW-1185">Reference proteome</keyword>
<evidence type="ECO:0000313" key="8">
    <source>
        <dbReference type="Proteomes" id="UP000001593"/>
    </source>
</evidence>
<gene>
    <name evidence="7" type="ORF">NEMVEDRAFT_v1g146328</name>
</gene>
<dbReference type="PRINTS" id="PR01705">
    <property type="entry name" value="TSP1REPEAT"/>
</dbReference>
<dbReference type="GO" id="GO:0016020">
    <property type="term" value="C:membrane"/>
    <property type="evidence" value="ECO:0007669"/>
    <property type="project" value="UniProtKB-SubCell"/>
</dbReference>
<dbReference type="Gene3D" id="2.20.100.10">
    <property type="entry name" value="Thrombospondin type-1 (TSP1) repeat"/>
    <property type="match status" value="1"/>
</dbReference>
<dbReference type="Proteomes" id="UP000001593">
    <property type="component" value="Unassembled WGS sequence"/>
</dbReference>
<keyword evidence="4" id="KW-1133">Transmembrane helix</keyword>
<evidence type="ECO:0000313" key="7">
    <source>
        <dbReference type="EMBL" id="EDO28909.1"/>
    </source>
</evidence>
<keyword evidence="6" id="KW-1015">Disulfide bond</keyword>